<evidence type="ECO:0000256" key="2">
    <source>
        <dbReference type="ARBA" id="ARBA00012980"/>
    </source>
</evidence>
<evidence type="ECO:0000256" key="5">
    <source>
        <dbReference type="ARBA" id="ARBA00022727"/>
    </source>
</evidence>
<dbReference type="InterPro" id="IPR018095">
    <property type="entry name" value="Thymidylate_kin_CS"/>
</dbReference>
<dbReference type="GO" id="GO:0005829">
    <property type="term" value="C:cytosol"/>
    <property type="evidence" value="ECO:0007669"/>
    <property type="project" value="TreeGrafter"/>
</dbReference>
<dbReference type="Pfam" id="PF02223">
    <property type="entry name" value="Thymidylate_kin"/>
    <property type="match status" value="1"/>
</dbReference>
<dbReference type="InterPro" id="IPR039430">
    <property type="entry name" value="Thymidylate_kin-like_dom"/>
</dbReference>
<keyword evidence="6 11" id="KW-0547">Nucleotide-binding</keyword>
<evidence type="ECO:0000256" key="7">
    <source>
        <dbReference type="ARBA" id="ARBA00022777"/>
    </source>
</evidence>
<accession>A0A926DI39</accession>
<dbReference type="EC" id="2.7.4.9" evidence="2 11"/>
<evidence type="ECO:0000256" key="10">
    <source>
        <dbReference type="ARBA" id="ARBA00057735"/>
    </source>
</evidence>
<dbReference type="RefSeq" id="WP_249280846.1">
    <property type="nucleotide sequence ID" value="NZ_JACRSS010000006.1"/>
</dbReference>
<dbReference type="FunFam" id="3.40.50.300:FF:000225">
    <property type="entry name" value="Thymidylate kinase"/>
    <property type="match status" value="1"/>
</dbReference>
<comment type="function">
    <text evidence="10 11">Phosphorylation of dTMP to form dTDP in both de novo and salvage pathways of dTTP synthesis.</text>
</comment>
<dbReference type="GO" id="GO:0004798">
    <property type="term" value="F:dTMP kinase activity"/>
    <property type="evidence" value="ECO:0007669"/>
    <property type="project" value="UniProtKB-UniRule"/>
</dbReference>
<gene>
    <name evidence="11" type="primary">tmk</name>
    <name evidence="13" type="ORF">H8693_09930</name>
</gene>
<keyword evidence="4 11" id="KW-0808">Transferase</keyword>
<dbReference type="GO" id="GO:0006235">
    <property type="term" value="P:dTTP biosynthetic process"/>
    <property type="evidence" value="ECO:0007669"/>
    <property type="project" value="UniProtKB-UniRule"/>
</dbReference>
<dbReference type="GO" id="GO:0006233">
    <property type="term" value="P:dTDP biosynthetic process"/>
    <property type="evidence" value="ECO:0007669"/>
    <property type="project" value="InterPro"/>
</dbReference>
<evidence type="ECO:0000256" key="11">
    <source>
        <dbReference type="HAMAP-Rule" id="MF_00165"/>
    </source>
</evidence>
<keyword evidence="5 11" id="KW-0545">Nucleotide biosynthesis</keyword>
<evidence type="ECO:0000256" key="1">
    <source>
        <dbReference type="ARBA" id="ARBA00009776"/>
    </source>
</evidence>
<evidence type="ECO:0000256" key="4">
    <source>
        <dbReference type="ARBA" id="ARBA00022679"/>
    </source>
</evidence>
<dbReference type="AlphaFoldDB" id="A0A926DI39"/>
<dbReference type="Proteomes" id="UP000617951">
    <property type="component" value="Unassembled WGS sequence"/>
</dbReference>
<sequence>MKQGKFLTFEGVDGCGKSTQMRFLSEYLQEKGLECVVTREPGGCRISEQVREILLDVENKGMEDMTEALLYAAARVQHIEEVILPAIRAGKLVLCDRYIDSSVAYQGYGRQLGAEAILRINQYAANHCMPDLTFFFDYKPAKAFQRMNPHKEMDRLEQEGEDFYDRVYKGFREIWKANPARVRRIDVSGTKFETRDRMRALIDEVLAQW</sequence>
<evidence type="ECO:0000256" key="8">
    <source>
        <dbReference type="ARBA" id="ARBA00022840"/>
    </source>
</evidence>
<name>A0A926DI39_9FIRM</name>
<dbReference type="GO" id="GO:0005524">
    <property type="term" value="F:ATP binding"/>
    <property type="evidence" value="ECO:0007669"/>
    <property type="project" value="UniProtKB-UniRule"/>
</dbReference>
<feature type="domain" description="Thymidylate kinase-like" evidence="12">
    <location>
        <begin position="9"/>
        <end position="190"/>
    </location>
</feature>
<evidence type="ECO:0000256" key="6">
    <source>
        <dbReference type="ARBA" id="ARBA00022741"/>
    </source>
</evidence>
<feature type="binding site" evidence="11">
    <location>
        <begin position="11"/>
        <end position="18"/>
    </location>
    <ligand>
        <name>ATP</name>
        <dbReference type="ChEBI" id="CHEBI:30616"/>
    </ligand>
</feature>
<dbReference type="PANTHER" id="PTHR10344:SF4">
    <property type="entry name" value="UMP-CMP KINASE 2, MITOCHONDRIAL"/>
    <property type="match status" value="1"/>
</dbReference>
<evidence type="ECO:0000259" key="12">
    <source>
        <dbReference type="Pfam" id="PF02223"/>
    </source>
</evidence>
<comment type="similarity">
    <text evidence="1 11">Belongs to the thymidylate kinase family.</text>
</comment>
<dbReference type="Gene3D" id="3.40.50.300">
    <property type="entry name" value="P-loop containing nucleotide triphosphate hydrolases"/>
    <property type="match status" value="1"/>
</dbReference>
<dbReference type="PANTHER" id="PTHR10344">
    <property type="entry name" value="THYMIDYLATE KINASE"/>
    <property type="match status" value="1"/>
</dbReference>
<keyword evidence="14" id="KW-1185">Reference proteome</keyword>
<evidence type="ECO:0000313" key="13">
    <source>
        <dbReference type="EMBL" id="MBC8539243.1"/>
    </source>
</evidence>
<keyword evidence="8 11" id="KW-0067">ATP-binding</keyword>
<evidence type="ECO:0000256" key="3">
    <source>
        <dbReference type="ARBA" id="ARBA00017144"/>
    </source>
</evidence>
<protein>
    <recommendedName>
        <fullName evidence="3 11">Thymidylate kinase</fullName>
        <ecNumber evidence="2 11">2.7.4.9</ecNumber>
    </recommendedName>
    <alternativeName>
        <fullName evidence="11">dTMP kinase</fullName>
    </alternativeName>
</protein>
<keyword evidence="7 11" id="KW-0418">Kinase</keyword>
<dbReference type="InterPro" id="IPR027417">
    <property type="entry name" value="P-loop_NTPase"/>
</dbReference>
<dbReference type="NCBIfam" id="TIGR00041">
    <property type="entry name" value="DTMP_kinase"/>
    <property type="match status" value="1"/>
</dbReference>
<reference evidence="13" key="1">
    <citation type="submission" date="2020-08" db="EMBL/GenBank/DDBJ databases">
        <title>Genome public.</title>
        <authorList>
            <person name="Liu C."/>
            <person name="Sun Q."/>
        </authorList>
    </citation>
    <scope>NUCLEOTIDE SEQUENCE</scope>
    <source>
        <strain evidence="13">NSJ-63</strain>
    </source>
</reference>
<evidence type="ECO:0000313" key="14">
    <source>
        <dbReference type="Proteomes" id="UP000617951"/>
    </source>
</evidence>
<dbReference type="SUPFAM" id="SSF52540">
    <property type="entry name" value="P-loop containing nucleoside triphosphate hydrolases"/>
    <property type="match status" value="1"/>
</dbReference>
<dbReference type="CDD" id="cd01672">
    <property type="entry name" value="TMPK"/>
    <property type="match status" value="1"/>
</dbReference>
<comment type="caution">
    <text evidence="13">The sequence shown here is derived from an EMBL/GenBank/DDBJ whole genome shotgun (WGS) entry which is preliminary data.</text>
</comment>
<proteinExistence type="inferred from homology"/>
<dbReference type="HAMAP" id="MF_00165">
    <property type="entry name" value="Thymidylate_kinase"/>
    <property type="match status" value="1"/>
</dbReference>
<comment type="catalytic activity">
    <reaction evidence="9 11">
        <text>dTMP + ATP = dTDP + ADP</text>
        <dbReference type="Rhea" id="RHEA:13517"/>
        <dbReference type="ChEBI" id="CHEBI:30616"/>
        <dbReference type="ChEBI" id="CHEBI:58369"/>
        <dbReference type="ChEBI" id="CHEBI:63528"/>
        <dbReference type="ChEBI" id="CHEBI:456216"/>
        <dbReference type="EC" id="2.7.4.9"/>
    </reaction>
</comment>
<organism evidence="13 14">
    <name type="scientific">Guopingia tenuis</name>
    <dbReference type="NCBI Taxonomy" id="2763656"/>
    <lineage>
        <taxon>Bacteria</taxon>
        <taxon>Bacillati</taxon>
        <taxon>Bacillota</taxon>
        <taxon>Clostridia</taxon>
        <taxon>Christensenellales</taxon>
        <taxon>Christensenellaceae</taxon>
        <taxon>Guopingia</taxon>
    </lineage>
</organism>
<dbReference type="PROSITE" id="PS01331">
    <property type="entry name" value="THYMIDYLATE_KINASE"/>
    <property type="match status" value="1"/>
</dbReference>
<evidence type="ECO:0000256" key="9">
    <source>
        <dbReference type="ARBA" id="ARBA00048743"/>
    </source>
</evidence>
<dbReference type="InterPro" id="IPR018094">
    <property type="entry name" value="Thymidylate_kinase"/>
</dbReference>
<dbReference type="EMBL" id="JACRSS010000006">
    <property type="protein sequence ID" value="MBC8539243.1"/>
    <property type="molecule type" value="Genomic_DNA"/>
</dbReference>
<dbReference type="GO" id="GO:0006227">
    <property type="term" value="P:dUDP biosynthetic process"/>
    <property type="evidence" value="ECO:0007669"/>
    <property type="project" value="TreeGrafter"/>
</dbReference>